<comment type="cofactor">
    <cofactor evidence="1">
        <name>pyridoxal 5'-phosphate</name>
        <dbReference type="ChEBI" id="CHEBI:597326"/>
    </cofactor>
</comment>
<keyword evidence="1" id="KW-0808">Transferase</keyword>
<reference evidence="3" key="1">
    <citation type="submission" date="2020-04" db="EMBL/GenBank/DDBJ databases">
        <title>Deep metagenomics examines the oral microbiome during advanced dental caries in children, revealing novel taxa and co-occurrences with host molecules.</title>
        <authorList>
            <person name="Baker J.L."/>
            <person name="Morton J.T."/>
            <person name="Dinis M."/>
            <person name="Alvarez R."/>
            <person name="Tran N.C."/>
            <person name="Knight R."/>
            <person name="Edlund A."/>
        </authorList>
    </citation>
    <scope>NUCLEOTIDE SEQUENCE</scope>
    <source>
        <strain evidence="3">JCVI_3_bin.11</strain>
    </source>
</reference>
<dbReference type="InterPro" id="IPR015422">
    <property type="entry name" value="PyrdxlP-dep_Trfase_small"/>
</dbReference>
<dbReference type="CDD" id="cd00609">
    <property type="entry name" value="AAT_like"/>
    <property type="match status" value="1"/>
</dbReference>
<dbReference type="Proteomes" id="UP000787322">
    <property type="component" value="Unassembled WGS sequence"/>
</dbReference>
<dbReference type="NCBIfam" id="NF005305">
    <property type="entry name" value="PRK06836.1"/>
    <property type="match status" value="1"/>
</dbReference>
<feature type="domain" description="Aminotransferase class I/classII large" evidence="2">
    <location>
        <begin position="34"/>
        <end position="373"/>
    </location>
</feature>
<comment type="similarity">
    <text evidence="1">Belongs to the class-I pyridoxal-phosphate-dependent aminotransferase family.</text>
</comment>
<comment type="caution">
    <text evidence="3">The sequence shown here is derived from an EMBL/GenBank/DDBJ whole genome shotgun (WGS) entry which is preliminary data.</text>
</comment>
<organism evidence="3 4">
    <name type="scientific">Lancefieldella parvula</name>
    <dbReference type="NCBI Taxonomy" id="1382"/>
    <lineage>
        <taxon>Bacteria</taxon>
        <taxon>Bacillati</taxon>
        <taxon>Actinomycetota</taxon>
        <taxon>Coriobacteriia</taxon>
        <taxon>Coriobacteriales</taxon>
        <taxon>Atopobiaceae</taxon>
        <taxon>Lancefieldella</taxon>
    </lineage>
</organism>
<name>A0A9D5X865_9ACTN</name>
<gene>
    <name evidence="3" type="ORF">HXK24_02945</name>
</gene>
<proteinExistence type="inferred from homology"/>
<dbReference type="Gene3D" id="3.40.640.10">
    <property type="entry name" value="Type I PLP-dependent aspartate aminotransferase-like (Major domain)"/>
    <property type="match status" value="1"/>
</dbReference>
<dbReference type="InterPro" id="IPR004839">
    <property type="entry name" value="Aminotransferase_I/II_large"/>
</dbReference>
<protein>
    <recommendedName>
        <fullName evidence="1">Aminotransferase</fullName>
        <ecNumber evidence="1">2.6.1.-</ecNumber>
    </recommendedName>
</protein>
<dbReference type="AlphaFoldDB" id="A0A9D5X865"/>
<dbReference type="SUPFAM" id="SSF53383">
    <property type="entry name" value="PLP-dependent transferases"/>
    <property type="match status" value="1"/>
</dbReference>
<dbReference type="GO" id="GO:0030170">
    <property type="term" value="F:pyridoxal phosphate binding"/>
    <property type="evidence" value="ECO:0007669"/>
    <property type="project" value="InterPro"/>
</dbReference>
<dbReference type="EC" id="2.6.1.-" evidence="1"/>
<dbReference type="GO" id="GO:0008483">
    <property type="term" value="F:transaminase activity"/>
    <property type="evidence" value="ECO:0007669"/>
    <property type="project" value="UniProtKB-KW"/>
</dbReference>
<dbReference type="InterPro" id="IPR004838">
    <property type="entry name" value="NHTrfase_class1_PyrdxlP-BS"/>
</dbReference>
<sequence length="394" mass="42918">MVNQTSLAYGSEKSAIREIAGYAMQRRAEIGAQNVFDFSIGNPSVPAPESVRTSIEAAIQLPPQQVHSYTPAIGIPQAREAIAASLRRRFGDHAAQADDLILTCGAAASVSMALNSVVSPGEEVIVIAPYFPEYRVWIDHAQAACVEVLADEKTFQIDVDAVCAALTPKTRAVIINSPNNPVGAVYTRENLDAFANMLRKRSTELGTDIYVISDEPYREIVFGNIEVPWVPDVYERTIVCYSYSKSLSLPGERIGWVLVPASNPKQKEIYAACAGAARLLGFVCAPALFQRVIIDCVDEPADVEAYAKNREVLTEGLTKLGYEYIQPDGAFYLWVRAPGGDAQAFCDVAKQFELLPVPSDSFGCPGWLRVSYCVAYQTCVDSLAAWEKALAAMK</sequence>
<dbReference type="PROSITE" id="PS00105">
    <property type="entry name" value="AA_TRANSFER_CLASS_1"/>
    <property type="match status" value="1"/>
</dbReference>
<dbReference type="Pfam" id="PF00155">
    <property type="entry name" value="Aminotran_1_2"/>
    <property type="match status" value="1"/>
</dbReference>
<dbReference type="Gene3D" id="3.90.1150.10">
    <property type="entry name" value="Aspartate Aminotransferase, domain 1"/>
    <property type="match status" value="2"/>
</dbReference>
<dbReference type="EMBL" id="JABZGU010000046">
    <property type="protein sequence ID" value="MBF4802768.1"/>
    <property type="molecule type" value="Genomic_DNA"/>
</dbReference>
<dbReference type="InterPro" id="IPR015421">
    <property type="entry name" value="PyrdxlP-dep_Trfase_major"/>
</dbReference>
<evidence type="ECO:0000313" key="3">
    <source>
        <dbReference type="EMBL" id="MBF4802768.1"/>
    </source>
</evidence>
<evidence type="ECO:0000313" key="4">
    <source>
        <dbReference type="Proteomes" id="UP000787322"/>
    </source>
</evidence>
<dbReference type="PANTHER" id="PTHR42691">
    <property type="entry name" value="ASPARTATE AMINOTRANSFERASE YHDR-RELATED"/>
    <property type="match status" value="1"/>
</dbReference>
<dbReference type="InterPro" id="IPR015424">
    <property type="entry name" value="PyrdxlP-dep_Trfase"/>
</dbReference>
<accession>A0A9D5X865</accession>
<keyword evidence="1 3" id="KW-0032">Aminotransferase</keyword>
<evidence type="ECO:0000259" key="2">
    <source>
        <dbReference type="Pfam" id="PF00155"/>
    </source>
</evidence>
<dbReference type="PANTHER" id="PTHR42691:SF1">
    <property type="entry name" value="ASPARTATE AMINOTRANSFERASE YHDR-RELATED"/>
    <property type="match status" value="1"/>
</dbReference>
<evidence type="ECO:0000256" key="1">
    <source>
        <dbReference type="RuleBase" id="RU000481"/>
    </source>
</evidence>